<evidence type="ECO:0000259" key="6">
    <source>
        <dbReference type="Pfam" id="PF01625"/>
    </source>
</evidence>
<dbReference type="EMBL" id="JASDAP010000011">
    <property type="protein sequence ID" value="KAK1893687.1"/>
    <property type="molecule type" value="Genomic_DNA"/>
</dbReference>
<evidence type="ECO:0000256" key="5">
    <source>
        <dbReference type="ARBA" id="ARBA00030643"/>
    </source>
</evidence>
<dbReference type="PANTHER" id="PTHR42799:SF22">
    <property type="entry name" value="PEPTIDE-METHIONINE (S)-S-OXIDE REDUCTASE"/>
    <property type="match status" value="1"/>
</dbReference>
<evidence type="ECO:0000256" key="4">
    <source>
        <dbReference type="ARBA" id="ARBA00030273"/>
    </source>
</evidence>
<evidence type="ECO:0000313" key="8">
    <source>
        <dbReference type="Proteomes" id="UP001228049"/>
    </source>
</evidence>
<evidence type="ECO:0000313" key="7">
    <source>
        <dbReference type="EMBL" id="KAK1893687.1"/>
    </source>
</evidence>
<keyword evidence="8" id="KW-1185">Reference proteome</keyword>
<dbReference type="NCBIfam" id="TIGR00401">
    <property type="entry name" value="msrA"/>
    <property type="match status" value="1"/>
</dbReference>
<dbReference type="InterPro" id="IPR002569">
    <property type="entry name" value="Met_Sox_Rdtase_MsrA_dom"/>
</dbReference>
<dbReference type="Pfam" id="PF01625">
    <property type="entry name" value="PMSR"/>
    <property type="match status" value="1"/>
</dbReference>
<name>A0AAD9C360_DISEL</name>
<protein>
    <recommendedName>
        <fullName evidence="2">peptide-methionine (S)-S-oxide reductase</fullName>
        <ecNumber evidence="2">1.8.4.11</ecNumber>
    </recommendedName>
    <alternativeName>
        <fullName evidence="5">Peptide-methionine (S)-S-oxide reductase</fullName>
    </alternativeName>
    <alternativeName>
        <fullName evidence="4">Protein-methionine-S-oxide reductase</fullName>
    </alternativeName>
</protein>
<evidence type="ECO:0000256" key="3">
    <source>
        <dbReference type="ARBA" id="ARBA00023002"/>
    </source>
</evidence>
<evidence type="ECO:0000256" key="2">
    <source>
        <dbReference type="ARBA" id="ARBA00012502"/>
    </source>
</evidence>
<organism evidence="7 8">
    <name type="scientific">Dissostichus eleginoides</name>
    <name type="common">Patagonian toothfish</name>
    <name type="synonym">Dissostichus amissus</name>
    <dbReference type="NCBI Taxonomy" id="100907"/>
    <lineage>
        <taxon>Eukaryota</taxon>
        <taxon>Metazoa</taxon>
        <taxon>Chordata</taxon>
        <taxon>Craniata</taxon>
        <taxon>Vertebrata</taxon>
        <taxon>Euteleostomi</taxon>
        <taxon>Actinopterygii</taxon>
        <taxon>Neopterygii</taxon>
        <taxon>Teleostei</taxon>
        <taxon>Neoteleostei</taxon>
        <taxon>Acanthomorphata</taxon>
        <taxon>Eupercaria</taxon>
        <taxon>Perciformes</taxon>
        <taxon>Notothenioidei</taxon>
        <taxon>Nototheniidae</taxon>
        <taxon>Dissostichus</taxon>
    </lineage>
</organism>
<dbReference type="SUPFAM" id="SSF55068">
    <property type="entry name" value="Peptide methionine sulfoxide reductase"/>
    <property type="match status" value="1"/>
</dbReference>
<sequence length="352" mass="39670">MALSRKRLTFSLSVFSQTQTVWFVLLSVLLAATDSMADQTQLPSRDRCLKGREEKMVVADKHAVNGNPTVEPFPEGMETIMFGEMVWAVSGELRDFFGSFLESSPHRLATPAALHPTQITKKFARSTTQNALLQMGCTARPHPPMTYFLSFCQLSNNTMVSYGGGKKKTAASEETGKNKLLRGKSNLRKKYEREWLPVHRLRECRRRSSGHDGAEHCDGMRPRSCLTGHNEVVRVVFSPEDVSLEVLLKRFWENHDPTQGMRQQNDRGTQYRSAIYTSNPTQQDLALKSKVAFQQELDKKGYGPITTEILEGQQFYYAEDHHQQYLKKVPKGYCGLKGTGVSCPIGAGKDEL</sequence>
<keyword evidence="3" id="KW-0560">Oxidoreductase</keyword>
<comment type="caution">
    <text evidence="7">The sequence shown here is derived from an EMBL/GenBank/DDBJ whole genome shotgun (WGS) entry which is preliminary data.</text>
</comment>
<dbReference type="GO" id="GO:0008113">
    <property type="term" value="F:peptide-methionine (S)-S-oxide reductase activity"/>
    <property type="evidence" value="ECO:0007669"/>
    <property type="project" value="UniProtKB-EC"/>
</dbReference>
<accession>A0AAD9C360</accession>
<dbReference type="EC" id="1.8.4.11" evidence="2"/>
<dbReference type="PANTHER" id="PTHR42799">
    <property type="entry name" value="MITOCHONDRIAL PEPTIDE METHIONINE SULFOXIDE REDUCTASE"/>
    <property type="match status" value="1"/>
</dbReference>
<feature type="domain" description="Peptide methionine sulphoxide reductase MsrA" evidence="6">
    <location>
        <begin position="226"/>
        <end position="334"/>
    </location>
</feature>
<dbReference type="InterPro" id="IPR036509">
    <property type="entry name" value="Met_Sox_Rdtase_MsrA_sf"/>
</dbReference>
<dbReference type="Proteomes" id="UP001228049">
    <property type="component" value="Unassembled WGS sequence"/>
</dbReference>
<dbReference type="GO" id="GO:0005737">
    <property type="term" value="C:cytoplasm"/>
    <property type="evidence" value="ECO:0007669"/>
    <property type="project" value="TreeGrafter"/>
</dbReference>
<evidence type="ECO:0000256" key="1">
    <source>
        <dbReference type="ARBA" id="ARBA00005591"/>
    </source>
</evidence>
<reference evidence="7" key="1">
    <citation type="submission" date="2023-04" db="EMBL/GenBank/DDBJ databases">
        <title>Chromosome-level genome of Chaenocephalus aceratus.</title>
        <authorList>
            <person name="Park H."/>
        </authorList>
    </citation>
    <scope>NUCLEOTIDE SEQUENCE</scope>
    <source>
        <strain evidence="7">DE</strain>
        <tissue evidence="7">Muscle</tissue>
    </source>
</reference>
<dbReference type="AlphaFoldDB" id="A0AAD9C360"/>
<dbReference type="GO" id="GO:0034599">
    <property type="term" value="P:cellular response to oxidative stress"/>
    <property type="evidence" value="ECO:0007669"/>
    <property type="project" value="TreeGrafter"/>
</dbReference>
<comment type="similarity">
    <text evidence="1">Belongs to the MsrA Met sulfoxide reductase family.</text>
</comment>
<dbReference type="Gene3D" id="3.30.1060.10">
    <property type="entry name" value="Peptide methionine sulphoxide reductase MsrA"/>
    <property type="match status" value="2"/>
</dbReference>
<dbReference type="InterPro" id="IPR050162">
    <property type="entry name" value="MsrA_MetSO_reductase"/>
</dbReference>
<proteinExistence type="inferred from homology"/>
<gene>
    <name evidence="7" type="ORF">KUDE01_019150</name>
</gene>